<sequence length="243" mass="26688">MHDLSHLGPKKVFIFGDGSFFITETVVWGVIVALVIGILACWSASKLQRVPKGKQVIAEFVVEKAYSMVQSVMGVKLGTVFAPYMASIFFFMLLSNLLGLFGFRPVTSDLNCTFALAITTFFLIQGTGVKFMGVGGKLKHMCSPYPFMIIINLIEMFSTPLSLGLRLFGNILAGMIVMSLVYSGLATLSLQFVGIPILDAIFPLPANAFFDMFEPVLQAYIFTMLTMAFMANEAITLSDHIEE</sequence>
<organism evidence="13 14">
    <name type="scientific">Lentihominibacter faecis</name>
    <dbReference type="NCBI Taxonomy" id="2764712"/>
    <lineage>
        <taxon>Bacteria</taxon>
        <taxon>Bacillati</taxon>
        <taxon>Bacillota</taxon>
        <taxon>Clostridia</taxon>
        <taxon>Peptostreptococcales</taxon>
        <taxon>Anaerovoracaceae</taxon>
        <taxon>Lentihominibacter</taxon>
    </lineage>
</organism>
<evidence type="ECO:0000313" key="14">
    <source>
        <dbReference type="Proteomes" id="UP000644115"/>
    </source>
</evidence>
<dbReference type="HAMAP" id="MF_01393">
    <property type="entry name" value="ATP_synth_a_bact"/>
    <property type="match status" value="1"/>
</dbReference>
<evidence type="ECO:0000256" key="8">
    <source>
        <dbReference type="ARBA" id="ARBA00023065"/>
    </source>
</evidence>
<keyword evidence="8 11" id="KW-0406">Ion transport</keyword>
<keyword evidence="9 11" id="KW-0472">Membrane</keyword>
<keyword evidence="11" id="KW-1003">Cell membrane</keyword>
<dbReference type="EMBL" id="JACRWC010000033">
    <property type="protein sequence ID" value="MBC5998767.1"/>
    <property type="molecule type" value="Genomic_DNA"/>
</dbReference>
<keyword evidence="14" id="KW-1185">Reference proteome</keyword>
<keyword evidence="7 11" id="KW-1133">Transmembrane helix</keyword>
<keyword evidence="3 11" id="KW-0813">Transport</keyword>
<accession>A0A923NBS8</accession>
<dbReference type="GO" id="GO:0046933">
    <property type="term" value="F:proton-transporting ATP synthase activity, rotational mechanism"/>
    <property type="evidence" value="ECO:0007669"/>
    <property type="project" value="UniProtKB-UniRule"/>
</dbReference>
<feature type="transmembrane region" description="Helical" evidence="11">
    <location>
        <begin position="113"/>
        <end position="133"/>
    </location>
</feature>
<reference evidence="13" key="1">
    <citation type="submission" date="2020-08" db="EMBL/GenBank/DDBJ databases">
        <authorList>
            <person name="Liu C."/>
            <person name="Sun Q."/>
        </authorList>
    </citation>
    <scope>NUCLEOTIDE SEQUENCE</scope>
    <source>
        <strain evidence="13">BX16</strain>
    </source>
</reference>
<dbReference type="InterPro" id="IPR035908">
    <property type="entry name" value="F0_ATP_A_sf"/>
</dbReference>
<keyword evidence="4 11" id="KW-0138">CF(0)</keyword>
<evidence type="ECO:0000256" key="1">
    <source>
        <dbReference type="ARBA" id="ARBA00004141"/>
    </source>
</evidence>
<dbReference type="SUPFAM" id="SSF81336">
    <property type="entry name" value="F1F0 ATP synthase subunit A"/>
    <property type="match status" value="1"/>
</dbReference>
<comment type="similarity">
    <text evidence="2 11 12">Belongs to the ATPase A chain family.</text>
</comment>
<feature type="transmembrane region" description="Helical" evidence="11">
    <location>
        <begin position="217"/>
        <end position="237"/>
    </location>
</feature>
<evidence type="ECO:0000256" key="7">
    <source>
        <dbReference type="ARBA" id="ARBA00022989"/>
    </source>
</evidence>
<evidence type="ECO:0000256" key="12">
    <source>
        <dbReference type="RuleBase" id="RU000483"/>
    </source>
</evidence>
<comment type="caution">
    <text evidence="13">The sequence shown here is derived from an EMBL/GenBank/DDBJ whole genome shotgun (WGS) entry which is preliminary data.</text>
</comment>
<dbReference type="GO" id="GO:0005886">
    <property type="term" value="C:plasma membrane"/>
    <property type="evidence" value="ECO:0007669"/>
    <property type="project" value="UniProtKB-SubCell"/>
</dbReference>
<gene>
    <name evidence="11 13" type="primary">atpB</name>
    <name evidence="13" type="ORF">H8876_01945</name>
</gene>
<dbReference type="PRINTS" id="PR00123">
    <property type="entry name" value="ATPASEA"/>
</dbReference>
<evidence type="ECO:0000256" key="5">
    <source>
        <dbReference type="ARBA" id="ARBA00022692"/>
    </source>
</evidence>
<dbReference type="PROSITE" id="PS00449">
    <property type="entry name" value="ATPASE_A"/>
    <property type="match status" value="1"/>
</dbReference>
<feature type="transmembrane region" description="Helical" evidence="11">
    <location>
        <begin position="172"/>
        <end position="197"/>
    </location>
</feature>
<keyword evidence="5 11" id="KW-0812">Transmembrane</keyword>
<comment type="function">
    <text evidence="11 12">Key component of the proton channel; it plays a direct role in the translocation of protons across the membrane.</text>
</comment>
<name>A0A923NBS8_9FIRM</name>
<dbReference type="AlphaFoldDB" id="A0A923NBS8"/>
<evidence type="ECO:0000256" key="4">
    <source>
        <dbReference type="ARBA" id="ARBA00022547"/>
    </source>
</evidence>
<feature type="transmembrane region" description="Helical" evidence="11">
    <location>
        <begin position="20"/>
        <end position="44"/>
    </location>
</feature>
<dbReference type="InterPro" id="IPR045082">
    <property type="entry name" value="ATP_syn_F0_a_bact/chloroplast"/>
</dbReference>
<dbReference type="InterPro" id="IPR000568">
    <property type="entry name" value="ATP_synth_F0_asu"/>
</dbReference>
<dbReference type="GO" id="GO:0045259">
    <property type="term" value="C:proton-transporting ATP synthase complex"/>
    <property type="evidence" value="ECO:0007669"/>
    <property type="project" value="UniProtKB-KW"/>
</dbReference>
<keyword evidence="6 11" id="KW-0375">Hydrogen ion transport</keyword>
<keyword evidence="10 11" id="KW-0066">ATP synthesis</keyword>
<dbReference type="Pfam" id="PF00119">
    <property type="entry name" value="ATP-synt_A"/>
    <property type="match status" value="1"/>
</dbReference>
<proteinExistence type="inferred from homology"/>
<dbReference type="PANTHER" id="PTHR42823:SF3">
    <property type="entry name" value="ATP SYNTHASE SUBUNIT A, CHLOROPLASTIC"/>
    <property type="match status" value="1"/>
</dbReference>
<feature type="transmembrane region" description="Helical" evidence="11">
    <location>
        <begin position="81"/>
        <end position="101"/>
    </location>
</feature>
<dbReference type="Proteomes" id="UP000644115">
    <property type="component" value="Unassembled WGS sequence"/>
</dbReference>
<comment type="subcellular location">
    <subcellularLocation>
        <location evidence="11 12">Cell membrane</location>
        <topology evidence="11 12">Multi-pass membrane protein</topology>
    </subcellularLocation>
    <subcellularLocation>
        <location evidence="1">Membrane</location>
        <topology evidence="1">Multi-pass membrane protein</topology>
    </subcellularLocation>
</comment>
<evidence type="ECO:0000256" key="10">
    <source>
        <dbReference type="ARBA" id="ARBA00023310"/>
    </source>
</evidence>
<dbReference type="InterPro" id="IPR023011">
    <property type="entry name" value="ATP_synth_F0_asu_AS"/>
</dbReference>
<dbReference type="RefSeq" id="WP_177264624.1">
    <property type="nucleotide sequence ID" value="NZ_JACRWC010000033.1"/>
</dbReference>
<evidence type="ECO:0000256" key="11">
    <source>
        <dbReference type="HAMAP-Rule" id="MF_01393"/>
    </source>
</evidence>
<evidence type="ECO:0000256" key="9">
    <source>
        <dbReference type="ARBA" id="ARBA00023136"/>
    </source>
</evidence>
<dbReference type="CDD" id="cd00310">
    <property type="entry name" value="ATP-synt_Fo_a_6"/>
    <property type="match status" value="1"/>
</dbReference>
<feature type="transmembrane region" description="Helical" evidence="11">
    <location>
        <begin position="145"/>
        <end position="165"/>
    </location>
</feature>
<dbReference type="PANTHER" id="PTHR42823">
    <property type="entry name" value="ATP SYNTHASE SUBUNIT A, CHLOROPLASTIC"/>
    <property type="match status" value="1"/>
</dbReference>
<protein>
    <recommendedName>
        <fullName evidence="11 12">ATP synthase subunit a</fullName>
    </recommendedName>
    <alternativeName>
        <fullName evidence="11">ATP synthase F0 sector subunit a</fullName>
    </alternativeName>
    <alternativeName>
        <fullName evidence="11">F-ATPase subunit 6</fullName>
    </alternativeName>
</protein>
<evidence type="ECO:0000256" key="3">
    <source>
        <dbReference type="ARBA" id="ARBA00022448"/>
    </source>
</evidence>
<dbReference type="Gene3D" id="1.20.120.220">
    <property type="entry name" value="ATP synthase, F0 complex, subunit A"/>
    <property type="match status" value="1"/>
</dbReference>
<dbReference type="GO" id="GO:0042777">
    <property type="term" value="P:proton motive force-driven plasma membrane ATP synthesis"/>
    <property type="evidence" value="ECO:0007669"/>
    <property type="project" value="TreeGrafter"/>
</dbReference>
<dbReference type="NCBIfam" id="TIGR01131">
    <property type="entry name" value="ATP_synt_6_or_A"/>
    <property type="match status" value="1"/>
</dbReference>
<evidence type="ECO:0000313" key="13">
    <source>
        <dbReference type="EMBL" id="MBC5998767.1"/>
    </source>
</evidence>
<evidence type="ECO:0000256" key="6">
    <source>
        <dbReference type="ARBA" id="ARBA00022781"/>
    </source>
</evidence>
<evidence type="ECO:0000256" key="2">
    <source>
        <dbReference type="ARBA" id="ARBA00006810"/>
    </source>
</evidence>